<dbReference type="SUPFAM" id="SSF53927">
    <property type="entry name" value="Cytidine deaminase-like"/>
    <property type="match status" value="1"/>
</dbReference>
<evidence type="ECO:0000256" key="1">
    <source>
        <dbReference type="ARBA" id="ARBA00004844"/>
    </source>
</evidence>
<keyword evidence="7" id="KW-0511">Multifunctional enzyme</keyword>
<dbReference type="InterPro" id="IPR024051">
    <property type="entry name" value="AICAR_Tfase_dup_dom_sf"/>
</dbReference>
<evidence type="ECO:0000256" key="8">
    <source>
        <dbReference type="ARBA" id="ARBA00050488"/>
    </source>
</evidence>
<comment type="similarity">
    <text evidence="3">Belongs to the PurH family.</text>
</comment>
<comment type="pathway">
    <text evidence="2">Purine metabolism; IMP biosynthesis via de novo pathway; 5-formamido-1-(5-phospho-D-ribosyl)imidazole-4-carboxamide from 5-amino-1-(5-phospho-D-ribosyl)imidazole-4-carboxamide (10-formyl THF route): step 1/1.</text>
</comment>
<gene>
    <name evidence="11" type="ORF">WJX81_008405</name>
</gene>
<dbReference type="AlphaFoldDB" id="A0AAW1S9U6"/>
<dbReference type="InterPro" id="IPR016193">
    <property type="entry name" value="Cytidine_deaminase-like"/>
</dbReference>
<evidence type="ECO:0000256" key="6">
    <source>
        <dbReference type="ARBA" id="ARBA00022801"/>
    </source>
</evidence>
<dbReference type="NCBIfam" id="NF002049">
    <property type="entry name" value="PRK00881.1"/>
    <property type="match status" value="1"/>
</dbReference>
<evidence type="ECO:0000256" key="3">
    <source>
        <dbReference type="ARBA" id="ARBA00007667"/>
    </source>
</evidence>
<evidence type="ECO:0000256" key="2">
    <source>
        <dbReference type="ARBA" id="ARBA00004954"/>
    </source>
</evidence>
<comment type="pathway">
    <text evidence="1">Purine metabolism; IMP biosynthesis via de novo pathway; IMP from 5-formamido-1-(5-phospho-D-ribosyl)imidazole-4-carboxamide: step 1/1.</text>
</comment>
<dbReference type="InterPro" id="IPR036914">
    <property type="entry name" value="MGS-like_dom_sf"/>
</dbReference>
<evidence type="ECO:0000313" key="11">
    <source>
        <dbReference type="EMBL" id="KAK9842602.1"/>
    </source>
</evidence>
<dbReference type="SMART" id="SM00798">
    <property type="entry name" value="AICARFT_IMPCHas"/>
    <property type="match status" value="1"/>
</dbReference>
<accession>A0AAW1S9U6</accession>
<evidence type="ECO:0000313" key="12">
    <source>
        <dbReference type="Proteomes" id="UP001445335"/>
    </source>
</evidence>
<dbReference type="InterPro" id="IPR002695">
    <property type="entry name" value="PurH-like"/>
</dbReference>
<dbReference type="Gene3D" id="3.40.50.1380">
    <property type="entry name" value="Methylglyoxal synthase-like domain"/>
    <property type="match status" value="1"/>
</dbReference>
<feature type="domain" description="MGS-like" evidence="10">
    <location>
        <begin position="1"/>
        <end position="129"/>
    </location>
</feature>
<comment type="catalytic activity">
    <reaction evidence="8">
        <text>(6R)-10-formyltetrahydrofolate + 5-amino-1-(5-phospho-beta-D-ribosyl)imidazole-4-carboxamide = 5-formamido-1-(5-phospho-D-ribosyl)imidazole-4-carboxamide + (6S)-5,6,7,8-tetrahydrofolate</text>
        <dbReference type="Rhea" id="RHEA:22192"/>
        <dbReference type="ChEBI" id="CHEBI:57453"/>
        <dbReference type="ChEBI" id="CHEBI:58467"/>
        <dbReference type="ChEBI" id="CHEBI:58475"/>
        <dbReference type="ChEBI" id="CHEBI:195366"/>
        <dbReference type="EC" id="2.1.2.3"/>
    </reaction>
</comment>
<dbReference type="Pfam" id="PF02142">
    <property type="entry name" value="MGS"/>
    <property type="match status" value="1"/>
</dbReference>
<dbReference type="GO" id="GO:0004643">
    <property type="term" value="F:phosphoribosylaminoimidazolecarboxamide formyltransferase activity"/>
    <property type="evidence" value="ECO:0007669"/>
    <property type="project" value="UniProtKB-EC"/>
</dbReference>
<keyword evidence="6" id="KW-0378">Hydrolase</keyword>
<keyword evidence="12" id="KW-1185">Reference proteome</keyword>
<protein>
    <recommendedName>
        <fullName evidence="10">MGS-like domain-containing protein</fullName>
    </recommendedName>
</protein>
<organism evidence="11 12">
    <name type="scientific">Elliptochloris bilobata</name>
    <dbReference type="NCBI Taxonomy" id="381761"/>
    <lineage>
        <taxon>Eukaryota</taxon>
        <taxon>Viridiplantae</taxon>
        <taxon>Chlorophyta</taxon>
        <taxon>core chlorophytes</taxon>
        <taxon>Trebouxiophyceae</taxon>
        <taxon>Trebouxiophyceae incertae sedis</taxon>
        <taxon>Elliptochloris clade</taxon>
        <taxon>Elliptochloris</taxon>
    </lineage>
</organism>
<keyword evidence="5" id="KW-0658">Purine biosynthesis</keyword>
<evidence type="ECO:0000256" key="7">
    <source>
        <dbReference type="ARBA" id="ARBA00023268"/>
    </source>
</evidence>
<dbReference type="FunFam" id="3.40.140.20:FF:000001">
    <property type="entry name" value="Bifunctional purine biosynthesis protein PurH"/>
    <property type="match status" value="1"/>
</dbReference>
<dbReference type="FunFam" id="3.40.140.20:FF:000002">
    <property type="entry name" value="Bifunctional purine biosynthesis protein PurH"/>
    <property type="match status" value="1"/>
</dbReference>
<name>A0AAW1S9U6_9CHLO</name>
<dbReference type="Pfam" id="PF01808">
    <property type="entry name" value="AICARFT_IMPCHas"/>
    <property type="match status" value="1"/>
</dbReference>
<evidence type="ECO:0000259" key="10">
    <source>
        <dbReference type="PROSITE" id="PS51855"/>
    </source>
</evidence>
<dbReference type="Proteomes" id="UP001445335">
    <property type="component" value="Unassembled WGS sequence"/>
</dbReference>
<dbReference type="HAMAP" id="MF_00139">
    <property type="entry name" value="PurH"/>
    <property type="match status" value="1"/>
</dbReference>
<dbReference type="NCBIfam" id="TIGR00355">
    <property type="entry name" value="purH"/>
    <property type="match status" value="1"/>
</dbReference>
<comment type="catalytic activity">
    <reaction evidence="9">
        <text>IMP + H2O = 5-formamido-1-(5-phospho-D-ribosyl)imidazole-4-carboxamide</text>
        <dbReference type="Rhea" id="RHEA:18445"/>
        <dbReference type="ChEBI" id="CHEBI:15377"/>
        <dbReference type="ChEBI" id="CHEBI:58053"/>
        <dbReference type="ChEBI" id="CHEBI:58467"/>
        <dbReference type="EC" id="3.5.4.10"/>
    </reaction>
</comment>
<evidence type="ECO:0000256" key="9">
    <source>
        <dbReference type="ARBA" id="ARBA00050687"/>
    </source>
</evidence>
<dbReference type="SUPFAM" id="SSF52335">
    <property type="entry name" value="Methylglyoxal synthase-like"/>
    <property type="match status" value="1"/>
</dbReference>
<keyword evidence="4" id="KW-0808">Transferase</keyword>
<proteinExistence type="inferred from homology"/>
<dbReference type="PIRSF" id="PIRSF000414">
    <property type="entry name" value="AICARFT_IMPCHas"/>
    <property type="match status" value="1"/>
</dbReference>
<dbReference type="CDD" id="cd01421">
    <property type="entry name" value="IMPCH"/>
    <property type="match status" value="1"/>
</dbReference>
<dbReference type="GO" id="GO:0003937">
    <property type="term" value="F:IMP cyclohydrolase activity"/>
    <property type="evidence" value="ECO:0007669"/>
    <property type="project" value="UniProtKB-EC"/>
</dbReference>
<comment type="caution">
    <text evidence="11">The sequence shown here is derived from an EMBL/GenBank/DDBJ whole genome shotgun (WGS) entry which is preliminary data.</text>
</comment>
<dbReference type="GO" id="GO:0005829">
    <property type="term" value="C:cytosol"/>
    <property type="evidence" value="ECO:0007669"/>
    <property type="project" value="TreeGrafter"/>
</dbReference>
<dbReference type="PROSITE" id="PS51855">
    <property type="entry name" value="MGS"/>
    <property type="match status" value="1"/>
</dbReference>
<dbReference type="GO" id="GO:0006189">
    <property type="term" value="P:'de novo' IMP biosynthetic process"/>
    <property type="evidence" value="ECO:0007669"/>
    <property type="project" value="TreeGrafter"/>
</dbReference>
<dbReference type="FunFam" id="3.40.50.1380:FF:000001">
    <property type="entry name" value="Bifunctional purine biosynthesis protein PurH"/>
    <property type="match status" value="1"/>
</dbReference>
<evidence type="ECO:0000256" key="5">
    <source>
        <dbReference type="ARBA" id="ARBA00022755"/>
    </source>
</evidence>
<dbReference type="PANTHER" id="PTHR11692">
    <property type="entry name" value="BIFUNCTIONAL PURINE BIOSYNTHESIS PROTEIN PURH"/>
    <property type="match status" value="1"/>
</dbReference>
<dbReference type="InterPro" id="IPR011607">
    <property type="entry name" value="MGS-like_dom"/>
</dbReference>
<dbReference type="EMBL" id="JALJOU010000007">
    <property type="protein sequence ID" value="KAK9842602.1"/>
    <property type="molecule type" value="Genomic_DNA"/>
</dbReference>
<sequence length="512" mass="54434">MAKGLDELGYEVVSTGGSAGAVEAAGVPVCRVEELTGFPEMLDGRVKTLHPGVHGGILARRDLPNHMAALDEHGIALIDLVVVNLYPFRATVTAAEAPSYEMAVENIDIGGPAMIRAAAKNHAHVTVVVDPGDYAEVLGALREGGDAGPPAELRRRLAWKAFQHCATYDSTVAEWLWRQIGGGAPAPEQSVPMRLAAGLRYGENPHQPAAAYLDASLAEVGRGGIATAVQHHGKEMSYNNYLDGDAAYGAVCDFPEPTCVVVKHTNPCGVASRPDLLEAYRLAVRADPISAFGGIVAFNREVDEALAGEIREFRSPTDGETRMFYEIVVAPGYTPEGLAKLKGKSKTLRILEAAPRAPSGRSLRQVAGGWLQQEADSLAPEDIEFTVVSEKQPTAEQLEDLQFAWRCVKHVKSNAITVAKDMRLLGMGSGQPNRVKSVEIALEKASEDVKGAVLASDAFFPFSWGDSVEKACAAGVAAIAHPGGSLRDADAVACCNQYGVALVTTGVRHFRH</sequence>
<dbReference type="Gene3D" id="3.40.140.20">
    <property type="match status" value="2"/>
</dbReference>
<reference evidence="11 12" key="1">
    <citation type="journal article" date="2024" name="Nat. Commun.">
        <title>Phylogenomics reveals the evolutionary origins of lichenization in chlorophyte algae.</title>
        <authorList>
            <person name="Puginier C."/>
            <person name="Libourel C."/>
            <person name="Otte J."/>
            <person name="Skaloud P."/>
            <person name="Haon M."/>
            <person name="Grisel S."/>
            <person name="Petersen M."/>
            <person name="Berrin J.G."/>
            <person name="Delaux P.M."/>
            <person name="Dal Grande F."/>
            <person name="Keller J."/>
        </authorList>
    </citation>
    <scope>NUCLEOTIDE SEQUENCE [LARGE SCALE GENOMIC DNA]</scope>
    <source>
        <strain evidence="11 12">SAG 245.80</strain>
    </source>
</reference>
<dbReference type="PANTHER" id="PTHR11692:SF0">
    <property type="entry name" value="BIFUNCTIONAL PURINE BIOSYNTHESIS PROTEIN ATIC"/>
    <property type="match status" value="1"/>
</dbReference>
<dbReference type="SMART" id="SM00851">
    <property type="entry name" value="MGS"/>
    <property type="match status" value="1"/>
</dbReference>
<evidence type="ECO:0000256" key="4">
    <source>
        <dbReference type="ARBA" id="ARBA00022679"/>
    </source>
</evidence>